<proteinExistence type="predicted"/>
<gene>
    <name evidence="1" type="ORF">A245_01086</name>
</gene>
<dbReference type="AlphaFoldDB" id="A0A656K7J8"/>
<evidence type="ECO:0000313" key="2">
    <source>
        <dbReference type="Proteomes" id="UP000018849"/>
    </source>
</evidence>
<reference evidence="1 2" key="1">
    <citation type="journal article" date="2013" name="PLoS Pathog.">
        <title>Genomic analysis of the Kiwifruit pathogen Pseudomonas syringae pv. actinidiae provides insight into the origins of an emergent plant disease.</title>
        <authorList>
            <person name="McCann H.C."/>
            <person name="Rikkerink E.H."/>
            <person name="Bertels F."/>
            <person name="Fiers M."/>
            <person name="Lu A."/>
            <person name="Rees-George J."/>
            <person name="Andersen M.T."/>
            <person name="Gleave A.P."/>
            <person name="Haubold B."/>
            <person name="Wohlers M.W."/>
            <person name="Guttman D.S."/>
            <person name="Wang P.W."/>
            <person name="Straub C."/>
            <person name="Vanneste J.L."/>
            <person name="Rainey P.B."/>
            <person name="Templeton M.D."/>
        </authorList>
    </citation>
    <scope>NUCLEOTIDE SEQUENCE [LARGE SCALE GENOMIC DNA]</scope>
    <source>
        <strain evidence="1 2">ICMP 19096</strain>
    </source>
</reference>
<dbReference type="EMBL" id="AOKF01000077">
    <property type="protein sequence ID" value="EPN69873.1"/>
    <property type="molecule type" value="Genomic_DNA"/>
</dbReference>
<dbReference type="Proteomes" id="UP000018849">
    <property type="component" value="Unassembled WGS sequence"/>
</dbReference>
<organism evidence="1 2">
    <name type="scientific">Pseudomonas syringae pv. actinidiae ICMP 19096</name>
    <dbReference type="NCBI Taxonomy" id="1194405"/>
    <lineage>
        <taxon>Bacteria</taxon>
        <taxon>Pseudomonadati</taxon>
        <taxon>Pseudomonadota</taxon>
        <taxon>Gammaproteobacteria</taxon>
        <taxon>Pseudomonadales</taxon>
        <taxon>Pseudomonadaceae</taxon>
        <taxon>Pseudomonas</taxon>
        <taxon>Pseudomonas syringae</taxon>
    </lineage>
</organism>
<sequence length="85" mass="9318">MHQNAVVGVQRHDVGDAAQRHQIEQFAQIGLGTLIEPAGIAQACSQGHQHVKDHPHARQRFTGKGTPWLIGVDDGVRRRKLVTGQ</sequence>
<name>A0A656K7J8_PSESF</name>
<evidence type="ECO:0000313" key="1">
    <source>
        <dbReference type="EMBL" id="EPN69873.1"/>
    </source>
</evidence>
<protein>
    <submittedName>
        <fullName evidence="1">Uncharacterized protein</fullName>
    </submittedName>
</protein>
<feature type="non-terminal residue" evidence="1">
    <location>
        <position position="85"/>
    </location>
</feature>
<accession>A0A656K7J8</accession>
<comment type="caution">
    <text evidence="1">The sequence shown here is derived from an EMBL/GenBank/DDBJ whole genome shotgun (WGS) entry which is preliminary data.</text>
</comment>